<dbReference type="PROSITE" id="PS00194">
    <property type="entry name" value="THIOREDOXIN_1"/>
    <property type="match status" value="1"/>
</dbReference>
<reference evidence="6 7" key="1">
    <citation type="submission" date="2024-01" db="EMBL/GenBank/DDBJ databases">
        <title>Pedobacter sp. nov., isolated from fresh soil.</title>
        <authorList>
            <person name="Le N.T.T."/>
        </authorList>
    </citation>
    <scope>NUCLEOTIDE SEQUENCE [LARGE SCALE GENOMIC DNA]</scope>
    <source>
        <strain evidence="6 7">KR3-3</strain>
    </source>
</reference>
<keyword evidence="7" id="KW-1185">Reference proteome</keyword>
<dbReference type="PANTHER" id="PTHR42852:SF6">
    <property type="entry name" value="THIOL:DISULFIDE INTERCHANGE PROTEIN DSBE"/>
    <property type="match status" value="1"/>
</dbReference>
<dbReference type="RefSeq" id="WP_330108728.1">
    <property type="nucleotide sequence ID" value="NZ_JAZDQT010000002.1"/>
</dbReference>
<dbReference type="CDD" id="cd02966">
    <property type="entry name" value="TlpA_like_family"/>
    <property type="match status" value="1"/>
</dbReference>
<accession>A0ABU7IAB1</accession>
<dbReference type="InterPro" id="IPR017937">
    <property type="entry name" value="Thioredoxin_CS"/>
</dbReference>
<proteinExistence type="predicted"/>
<evidence type="ECO:0000256" key="1">
    <source>
        <dbReference type="ARBA" id="ARBA00004196"/>
    </source>
</evidence>
<evidence type="ECO:0000256" key="4">
    <source>
        <dbReference type="ARBA" id="ARBA00023284"/>
    </source>
</evidence>
<dbReference type="PANTHER" id="PTHR42852">
    <property type="entry name" value="THIOL:DISULFIDE INTERCHANGE PROTEIN DSBE"/>
    <property type="match status" value="1"/>
</dbReference>
<evidence type="ECO:0000256" key="2">
    <source>
        <dbReference type="ARBA" id="ARBA00022748"/>
    </source>
</evidence>
<keyword evidence="2" id="KW-0201">Cytochrome c-type biogenesis</keyword>
<dbReference type="InterPro" id="IPR012336">
    <property type="entry name" value="Thioredoxin-like_fold"/>
</dbReference>
<dbReference type="SUPFAM" id="SSF52833">
    <property type="entry name" value="Thioredoxin-like"/>
    <property type="match status" value="1"/>
</dbReference>
<evidence type="ECO:0000259" key="5">
    <source>
        <dbReference type="PROSITE" id="PS51352"/>
    </source>
</evidence>
<feature type="domain" description="Thioredoxin" evidence="5">
    <location>
        <begin position="343"/>
        <end position="489"/>
    </location>
</feature>
<keyword evidence="4" id="KW-0676">Redox-active center</keyword>
<dbReference type="InterPro" id="IPR036249">
    <property type="entry name" value="Thioredoxin-like_sf"/>
</dbReference>
<comment type="subcellular location">
    <subcellularLocation>
        <location evidence="1">Cell envelope</location>
    </subcellularLocation>
</comment>
<dbReference type="PROSITE" id="PS51352">
    <property type="entry name" value="THIOREDOXIN_2"/>
    <property type="match status" value="1"/>
</dbReference>
<evidence type="ECO:0000313" key="6">
    <source>
        <dbReference type="EMBL" id="MEE1946428.1"/>
    </source>
</evidence>
<protein>
    <submittedName>
        <fullName evidence="6">Thioredoxin family protein</fullName>
    </submittedName>
</protein>
<organism evidence="6 7">
    <name type="scientific">Pedobacter albus</name>
    <dbReference type="NCBI Taxonomy" id="3113905"/>
    <lineage>
        <taxon>Bacteria</taxon>
        <taxon>Pseudomonadati</taxon>
        <taxon>Bacteroidota</taxon>
        <taxon>Sphingobacteriia</taxon>
        <taxon>Sphingobacteriales</taxon>
        <taxon>Sphingobacteriaceae</taxon>
        <taxon>Pedobacter</taxon>
    </lineage>
</organism>
<evidence type="ECO:0000313" key="7">
    <source>
        <dbReference type="Proteomes" id="UP001336835"/>
    </source>
</evidence>
<dbReference type="Proteomes" id="UP001336835">
    <property type="component" value="Unassembled WGS sequence"/>
</dbReference>
<keyword evidence="3" id="KW-1015">Disulfide bond</keyword>
<sequence length="498" mass="55244">MKRLIALIIIMLALVNFLPASGQIAKTKNTKQEWATIRLKSEHLKSSDTLVLTTYGNYIYGELNSQRTIATQDGTGIYTFRIPIRNVPQRFSIDGAGLRENSALLSYYAEPGDNITITGSREAGGDWQMSFSGTGAAKYQSIYSADTAIAKLARRLGSRIIRSPMQRNFGRSDSLSAYGLSFINGRSRGMIPEIATLIKARVIGKLYERGVLFLSPRLSPKATAAELNYLKRQYDELAARPIDTVNVITAQSPEYIKLLFERLRTGATFAVYPSNPSLKALYDQIAASFKGPYFDRLTTHLLMGYKPDANSTTGDYLDCIRIALSKLKDTIAQGYLRRQLAAYSKGIDSFSFALPDTAGKIHRLVDFKGKVVLMDFWFTGCGPCLQFAELLHRDIIPIYKDDPRIVFVNINADRDAGKWKESVSGGRYTPPGSISLFTEGKAFDHPLIRHYNFTGFPQVVLLDGNGKVYSALVPHDRKGLLALLQEALAEGSISKGKR</sequence>
<comment type="caution">
    <text evidence="6">The sequence shown here is derived from an EMBL/GenBank/DDBJ whole genome shotgun (WGS) entry which is preliminary data.</text>
</comment>
<dbReference type="Pfam" id="PF13905">
    <property type="entry name" value="Thioredoxin_8"/>
    <property type="match status" value="1"/>
</dbReference>
<dbReference type="InterPro" id="IPR050553">
    <property type="entry name" value="Thioredoxin_ResA/DsbE_sf"/>
</dbReference>
<dbReference type="EMBL" id="JAZDQT010000002">
    <property type="protein sequence ID" value="MEE1946428.1"/>
    <property type="molecule type" value="Genomic_DNA"/>
</dbReference>
<dbReference type="InterPro" id="IPR013766">
    <property type="entry name" value="Thioredoxin_domain"/>
</dbReference>
<name>A0ABU7IAB1_9SPHI</name>
<dbReference type="Gene3D" id="3.40.30.10">
    <property type="entry name" value="Glutaredoxin"/>
    <property type="match status" value="1"/>
</dbReference>
<gene>
    <name evidence="6" type="ORF">VRU48_14990</name>
</gene>
<evidence type="ECO:0000256" key="3">
    <source>
        <dbReference type="ARBA" id="ARBA00023157"/>
    </source>
</evidence>